<dbReference type="RefSeq" id="WP_211483260.1">
    <property type="nucleotide sequence ID" value="NZ_FQUS01000050.1"/>
</dbReference>
<evidence type="ECO:0000256" key="12">
    <source>
        <dbReference type="ARBA" id="ARBA00033708"/>
    </source>
</evidence>
<dbReference type="Pfam" id="PF00474">
    <property type="entry name" value="SSF"/>
    <property type="match status" value="2"/>
</dbReference>
<evidence type="ECO:0000256" key="3">
    <source>
        <dbReference type="ARBA" id="ARBA00022448"/>
    </source>
</evidence>
<keyword evidence="11" id="KW-0739">Sodium transport</keyword>
<sequence length="658" mass="74520">MDYLLTLDWIWIFTFLFLMIGSGIAFYRLASRSEDDYFLAQRDLPWWLPGISVYATHTATDTAIFVMGVVYLYGVSALWYIFFPVWVAVSAFISTRIFRRSLAGTVAEWQTLRFNGLGAEMLRGWVSGWQFFMAMFILGWVGAAMGKITFFLFGWPQWIGIVGFTSLAGIYVLMAGYWGVMIADFQQGIIAFALILIVSVWAIIGAGGPAEIIQKVQQMNSTYTWTVPDDTSPSDKTYLRITGEEQNQQRQYSMGDPFSIVGPPADTDEVDKATPTYEEMFQGNSSKLEGEEKDQFSKHNTDTDFNIVFPHPGDTLISGESYKIVWNSKESIENQTIEWSNDGGTSWSTVATNVRKGQDWRLSPFKFSGWFTGDFPVMWFLTMLVIATLGGIGIGTNSDWYVEAQRIQSSKTVMEASFTMLAGGAAVLFRNGIWIAAMLGLFTLVPQFADVGQVETMWYTYGFEHLPVGVVGLFVAGIIAIHLSTISTRLNLGAQYATRDLYHHYIKPDASEKNLVWVGRISTLVLMLGSFLYGMMITEITEWLIFAMWIMFAGIWLPSILQVVWWRFNAWGYLSAWIANLVFSWLIVWVLPAYGIIPELTNYMQFWILLALGTLVFIPITLLTKPEPLPHLVKFYVQTRPIGWWGPVKEEAKRQGLI</sequence>
<evidence type="ECO:0000256" key="11">
    <source>
        <dbReference type="ARBA" id="ARBA00023201"/>
    </source>
</evidence>
<evidence type="ECO:0000313" key="15">
    <source>
        <dbReference type="EMBL" id="SHG71674.1"/>
    </source>
</evidence>
<feature type="transmembrane region" description="Helical" evidence="14">
    <location>
        <begin position="465"/>
        <end position="483"/>
    </location>
</feature>
<evidence type="ECO:0000256" key="7">
    <source>
        <dbReference type="ARBA" id="ARBA00022989"/>
    </source>
</evidence>
<feature type="transmembrane region" description="Helical" evidence="14">
    <location>
        <begin position="377"/>
        <end position="397"/>
    </location>
</feature>
<feature type="transmembrane region" description="Helical" evidence="14">
    <location>
        <begin position="158"/>
        <end position="177"/>
    </location>
</feature>
<evidence type="ECO:0000256" key="2">
    <source>
        <dbReference type="ARBA" id="ARBA00006434"/>
    </source>
</evidence>
<feature type="transmembrane region" description="Helical" evidence="14">
    <location>
        <begin position="51"/>
        <end position="73"/>
    </location>
</feature>
<dbReference type="STRING" id="1194090.SAMN05443144_1503"/>
<dbReference type="PROSITE" id="PS50283">
    <property type="entry name" value="NA_SOLUT_SYMP_3"/>
    <property type="match status" value="1"/>
</dbReference>
<keyword evidence="7 14" id="KW-1133">Transmembrane helix</keyword>
<evidence type="ECO:0000256" key="9">
    <source>
        <dbReference type="ARBA" id="ARBA00023065"/>
    </source>
</evidence>
<keyword evidence="6" id="KW-0769">Symport</keyword>
<keyword evidence="4" id="KW-1003">Cell membrane</keyword>
<evidence type="ECO:0000313" key="16">
    <source>
        <dbReference type="Proteomes" id="UP000184041"/>
    </source>
</evidence>
<evidence type="ECO:0000256" key="8">
    <source>
        <dbReference type="ARBA" id="ARBA00023053"/>
    </source>
</evidence>
<evidence type="ECO:0000256" key="13">
    <source>
        <dbReference type="RuleBase" id="RU362091"/>
    </source>
</evidence>
<dbReference type="AlphaFoldDB" id="A0A1M5M2Y5"/>
<protein>
    <submittedName>
        <fullName evidence="15">Sodium:solute symporter family protein</fullName>
    </submittedName>
</protein>
<keyword evidence="10 14" id="KW-0472">Membrane</keyword>
<evidence type="ECO:0000256" key="14">
    <source>
        <dbReference type="SAM" id="Phobius"/>
    </source>
</evidence>
<evidence type="ECO:0000256" key="10">
    <source>
        <dbReference type="ARBA" id="ARBA00023136"/>
    </source>
</evidence>
<dbReference type="PANTHER" id="PTHR48086">
    <property type="entry name" value="SODIUM/PROLINE SYMPORTER-RELATED"/>
    <property type="match status" value="1"/>
</dbReference>
<feature type="transmembrane region" description="Helical" evidence="14">
    <location>
        <begin position="79"/>
        <end position="98"/>
    </location>
</feature>
<accession>A0A1M5M2Y5</accession>
<name>A0A1M5M2Y5_9BACT</name>
<dbReference type="Gene3D" id="1.20.1730.10">
    <property type="entry name" value="Sodium/glucose cotransporter"/>
    <property type="match status" value="2"/>
</dbReference>
<feature type="transmembrane region" description="Helical" evidence="14">
    <location>
        <begin position="515"/>
        <end position="537"/>
    </location>
</feature>
<feature type="transmembrane region" description="Helical" evidence="14">
    <location>
        <begin position="189"/>
        <end position="210"/>
    </location>
</feature>
<dbReference type="Proteomes" id="UP000184041">
    <property type="component" value="Unassembled WGS sequence"/>
</dbReference>
<comment type="similarity">
    <text evidence="2 13">Belongs to the sodium:solute symporter (SSF) (TC 2.A.21) family.</text>
</comment>
<dbReference type="GO" id="GO:0005886">
    <property type="term" value="C:plasma membrane"/>
    <property type="evidence" value="ECO:0007669"/>
    <property type="project" value="UniProtKB-SubCell"/>
</dbReference>
<feature type="transmembrane region" description="Helical" evidence="14">
    <location>
        <begin position="543"/>
        <end position="565"/>
    </location>
</feature>
<evidence type="ECO:0000256" key="4">
    <source>
        <dbReference type="ARBA" id="ARBA00022475"/>
    </source>
</evidence>
<dbReference type="InterPro" id="IPR038377">
    <property type="entry name" value="Na/Glc_symporter_sf"/>
</dbReference>
<evidence type="ECO:0000256" key="6">
    <source>
        <dbReference type="ARBA" id="ARBA00022847"/>
    </source>
</evidence>
<dbReference type="EMBL" id="FQUS01000050">
    <property type="protein sequence ID" value="SHG71674.1"/>
    <property type="molecule type" value="Genomic_DNA"/>
</dbReference>
<feature type="transmembrane region" description="Helical" evidence="14">
    <location>
        <begin position="418"/>
        <end position="445"/>
    </location>
</feature>
<comment type="subcellular location">
    <subcellularLocation>
        <location evidence="1">Cell membrane</location>
        <topology evidence="1">Multi-pass membrane protein</topology>
    </subcellularLocation>
</comment>
<dbReference type="GO" id="GO:0006814">
    <property type="term" value="P:sodium ion transport"/>
    <property type="evidence" value="ECO:0007669"/>
    <property type="project" value="UniProtKB-KW"/>
</dbReference>
<comment type="catalytic activity">
    <reaction evidence="12">
        <text>L-proline(in) + Na(+)(in) = L-proline(out) + Na(+)(out)</text>
        <dbReference type="Rhea" id="RHEA:28967"/>
        <dbReference type="ChEBI" id="CHEBI:29101"/>
        <dbReference type="ChEBI" id="CHEBI:60039"/>
    </reaction>
</comment>
<reference evidence="15 16" key="1">
    <citation type="submission" date="2016-11" db="EMBL/GenBank/DDBJ databases">
        <authorList>
            <person name="Jaros S."/>
            <person name="Januszkiewicz K."/>
            <person name="Wedrychowicz H."/>
        </authorList>
    </citation>
    <scope>NUCLEOTIDE SEQUENCE [LARGE SCALE GENOMIC DNA]</scope>
    <source>
        <strain evidence="15 16">DSM 21986</strain>
    </source>
</reference>
<evidence type="ECO:0000256" key="5">
    <source>
        <dbReference type="ARBA" id="ARBA00022692"/>
    </source>
</evidence>
<feature type="transmembrane region" description="Helical" evidence="14">
    <location>
        <begin position="577"/>
        <end position="597"/>
    </location>
</feature>
<dbReference type="PANTHER" id="PTHR48086:SF3">
    <property type="entry name" value="SODIUM_PROLINE SYMPORTER"/>
    <property type="match status" value="1"/>
</dbReference>
<evidence type="ECO:0000256" key="1">
    <source>
        <dbReference type="ARBA" id="ARBA00004651"/>
    </source>
</evidence>
<feature type="transmembrane region" description="Helical" evidence="14">
    <location>
        <begin position="603"/>
        <end position="624"/>
    </location>
</feature>
<gene>
    <name evidence="15" type="ORF">SAMN05443144_1503</name>
</gene>
<dbReference type="GO" id="GO:0015293">
    <property type="term" value="F:symporter activity"/>
    <property type="evidence" value="ECO:0007669"/>
    <property type="project" value="UniProtKB-KW"/>
</dbReference>
<organism evidence="15 16">
    <name type="scientific">Fodinibius roseus</name>
    <dbReference type="NCBI Taxonomy" id="1194090"/>
    <lineage>
        <taxon>Bacteria</taxon>
        <taxon>Pseudomonadati</taxon>
        <taxon>Balneolota</taxon>
        <taxon>Balneolia</taxon>
        <taxon>Balneolales</taxon>
        <taxon>Balneolaceae</taxon>
        <taxon>Fodinibius</taxon>
    </lineage>
</organism>
<feature type="transmembrane region" description="Helical" evidence="14">
    <location>
        <begin position="131"/>
        <end position="152"/>
    </location>
</feature>
<feature type="transmembrane region" description="Helical" evidence="14">
    <location>
        <begin position="6"/>
        <end position="30"/>
    </location>
</feature>
<keyword evidence="3" id="KW-0813">Transport</keyword>
<keyword evidence="9" id="KW-0406">Ion transport</keyword>
<keyword evidence="16" id="KW-1185">Reference proteome</keyword>
<keyword evidence="8" id="KW-0915">Sodium</keyword>
<proteinExistence type="inferred from homology"/>
<dbReference type="InterPro" id="IPR050277">
    <property type="entry name" value="Sodium:Solute_Symporter"/>
</dbReference>
<keyword evidence="5 14" id="KW-0812">Transmembrane</keyword>
<dbReference type="InterPro" id="IPR001734">
    <property type="entry name" value="Na/solute_symporter"/>
</dbReference>